<keyword evidence="1" id="KW-1133">Transmembrane helix</keyword>
<comment type="caution">
    <text evidence="2">The sequence shown here is derived from an EMBL/GenBank/DDBJ whole genome shotgun (WGS) entry which is preliminary data.</text>
</comment>
<keyword evidence="1" id="KW-0812">Transmembrane</keyword>
<evidence type="ECO:0000313" key="2">
    <source>
        <dbReference type="EMBL" id="NMF60305.1"/>
    </source>
</evidence>
<keyword evidence="3" id="KW-1185">Reference proteome</keyword>
<dbReference type="InterPro" id="IPR027948">
    <property type="entry name" value="DUF4436"/>
</dbReference>
<keyword evidence="1" id="KW-0472">Membrane</keyword>
<protein>
    <submittedName>
        <fullName evidence="2">DUF4436 family protein</fullName>
    </submittedName>
</protein>
<reference evidence="2 3" key="1">
    <citation type="submission" date="2020-03" db="EMBL/GenBank/DDBJ databases">
        <title>Draft Genome Sequence of 2-Methylisoborneol Producing Pseudanabaena yagii Strain GIHE-NHR1 Isolated from North Han River in South Korea.</title>
        <authorList>
            <person name="Jeong J."/>
        </authorList>
    </citation>
    <scope>NUCLEOTIDE SEQUENCE [LARGE SCALE GENOMIC DNA]</scope>
    <source>
        <strain evidence="2 3">GIHE-NHR1</strain>
    </source>
</reference>
<feature type="transmembrane region" description="Helical" evidence="1">
    <location>
        <begin position="203"/>
        <end position="227"/>
    </location>
</feature>
<accession>A0ABX1LVV4</accession>
<organism evidence="2 3">
    <name type="scientific">Pseudanabaena yagii GIHE-NHR1</name>
    <dbReference type="NCBI Taxonomy" id="2722753"/>
    <lineage>
        <taxon>Bacteria</taxon>
        <taxon>Bacillati</taxon>
        <taxon>Cyanobacteriota</taxon>
        <taxon>Cyanophyceae</taxon>
        <taxon>Pseudanabaenales</taxon>
        <taxon>Pseudanabaenaceae</taxon>
        <taxon>Pseudanabaena</taxon>
        <taxon>Pseudanabaena yagii</taxon>
    </lineage>
</organism>
<dbReference type="EMBL" id="JAAVJL010000003">
    <property type="protein sequence ID" value="NMF60305.1"/>
    <property type="molecule type" value="Genomic_DNA"/>
</dbReference>
<dbReference type="Pfam" id="PF14494">
    <property type="entry name" value="DUF4436"/>
    <property type="match status" value="1"/>
</dbReference>
<evidence type="ECO:0000313" key="3">
    <source>
        <dbReference type="Proteomes" id="UP000738376"/>
    </source>
</evidence>
<name>A0ABX1LVV4_9CYAN</name>
<gene>
    <name evidence="2" type="ORF">HC246_20310</name>
</gene>
<sequence>MADTTRKLLTKRIVIILICLALFVGAFSGALYFYQSDRTQKSANLLFGDDKEPNRMEVAVTLLGVDPIKGELNFRFASIPEGTYAAKEGRLAKELKFFTGIESGKAEVTLEKNRIPDPVTGSISIAKGKVSDYPFDEHSSDFFLFFSNPKDEKEEVPMALHFYGAIAGYNVDADYIPKTEFESSDSYIGLRVNVSRSVITKSFSIFLMFAMWLIGLVVFIMTMVVALQPRPIEFGMFTLIAGMLFALPAVRNLQPNVPPLGGLSDFLSFFWAESLVAVSLPILFFTWLTRYKKPS</sequence>
<proteinExistence type="predicted"/>
<dbReference type="RefSeq" id="WP_169365278.1">
    <property type="nucleotide sequence ID" value="NZ_JAAVJL010000003.1"/>
</dbReference>
<feature type="transmembrane region" description="Helical" evidence="1">
    <location>
        <begin position="234"/>
        <end position="250"/>
    </location>
</feature>
<feature type="transmembrane region" description="Helical" evidence="1">
    <location>
        <begin position="270"/>
        <end position="289"/>
    </location>
</feature>
<evidence type="ECO:0000256" key="1">
    <source>
        <dbReference type="SAM" id="Phobius"/>
    </source>
</evidence>
<feature type="transmembrane region" description="Helical" evidence="1">
    <location>
        <begin position="12"/>
        <end position="34"/>
    </location>
</feature>
<dbReference type="Proteomes" id="UP000738376">
    <property type="component" value="Unassembled WGS sequence"/>
</dbReference>